<comment type="similarity">
    <text evidence="7">Belongs to the DNA polymerase HolA subunit family.</text>
</comment>
<evidence type="ECO:0000256" key="4">
    <source>
        <dbReference type="ARBA" id="ARBA00022695"/>
    </source>
</evidence>
<dbReference type="SUPFAM" id="SSF48019">
    <property type="entry name" value="post-AAA+ oligomerization domain-like"/>
    <property type="match status" value="1"/>
</dbReference>
<dbReference type="Gene3D" id="1.20.272.10">
    <property type="match status" value="1"/>
</dbReference>
<keyword evidence="4 11" id="KW-0548">Nucleotidyltransferase</keyword>
<dbReference type="GO" id="GO:0009360">
    <property type="term" value="C:DNA polymerase III complex"/>
    <property type="evidence" value="ECO:0007669"/>
    <property type="project" value="UniProtKB-UniRule"/>
</dbReference>
<sequence>MKLYPDKLEAHLSKTLAPVYLLHGDEPLQLMEIGDRLRVRAKESGFDERQVIAIADDSDWSTFREAADSFSLFAEQRLIELRLPTGKPGRIGGEVLQKYCSNPPADILLLITSSKLDRNGTNSAWFKAIDKVGVSLAVWPVPAAQLGAWLTQRLAAKGLYADADALELIADRVEGNLLAARQEVERLALLYPAGELSSDQILAAVSDSSRYSIGDLSLAALHGESVRALRILAGLHDEAVSEVLVLWSLVNEIRAGARAAESIEAGASEDAALKSAGVWQSRTAPLKKALTRHTASSWLSMLSACTHIDRQIKGQASGSHWDSLAALTTELAGHGEIPLRKNSGIPV</sequence>
<dbReference type="EC" id="2.7.7.7" evidence="1 9"/>
<keyword evidence="6" id="KW-0239">DNA-directed DNA polymerase</keyword>
<dbReference type="InterPro" id="IPR008921">
    <property type="entry name" value="DNA_pol3_clamp-load_cplx_C"/>
</dbReference>
<dbReference type="GO" id="GO:0003677">
    <property type="term" value="F:DNA binding"/>
    <property type="evidence" value="ECO:0007669"/>
    <property type="project" value="InterPro"/>
</dbReference>
<dbReference type="OrthoDB" id="9770982at2"/>
<organism evidence="11 12">
    <name type="scientific">Granulosicoccus antarcticus IMCC3135</name>
    <dbReference type="NCBI Taxonomy" id="1192854"/>
    <lineage>
        <taxon>Bacteria</taxon>
        <taxon>Pseudomonadati</taxon>
        <taxon>Pseudomonadota</taxon>
        <taxon>Gammaproteobacteria</taxon>
        <taxon>Chromatiales</taxon>
        <taxon>Granulosicoccaceae</taxon>
        <taxon>Granulosicoccus</taxon>
    </lineage>
</organism>
<dbReference type="InterPro" id="IPR005790">
    <property type="entry name" value="DNA_polIII_delta"/>
</dbReference>
<dbReference type="PANTHER" id="PTHR34388">
    <property type="entry name" value="DNA POLYMERASE III SUBUNIT DELTA"/>
    <property type="match status" value="1"/>
</dbReference>
<evidence type="ECO:0000256" key="2">
    <source>
        <dbReference type="ARBA" id="ARBA00017703"/>
    </source>
</evidence>
<evidence type="ECO:0000256" key="7">
    <source>
        <dbReference type="ARBA" id="ARBA00034754"/>
    </source>
</evidence>
<evidence type="ECO:0000313" key="11">
    <source>
        <dbReference type="EMBL" id="ASJ71062.1"/>
    </source>
</evidence>
<evidence type="ECO:0000256" key="9">
    <source>
        <dbReference type="NCBIfam" id="TIGR01128"/>
    </source>
</evidence>
<evidence type="ECO:0000256" key="3">
    <source>
        <dbReference type="ARBA" id="ARBA00022679"/>
    </source>
</evidence>
<keyword evidence="3 11" id="KW-0808">Transferase</keyword>
<dbReference type="SUPFAM" id="SSF52540">
    <property type="entry name" value="P-loop containing nucleoside triphosphate hydrolases"/>
    <property type="match status" value="1"/>
</dbReference>
<evidence type="ECO:0000256" key="6">
    <source>
        <dbReference type="ARBA" id="ARBA00022932"/>
    </source>
</evidence>
<dbReference type="RefSeq" id="WP_088916543.1">
    <property type="nucleotide sequence ID" value="NZ_CP018632.1"/>
</dbReference>
<comment type="catalytic activity">
    <reaction evidence="8">
        <text>DNA(n) + a 2'-deoxyribonucleoside 5'-triphosphate = DNA(n+1) + diphosphate</text>
        <dbReference type="Rhea" id="RHEA:22508"/>
        <dbReference type="Rhea" id="RHEA-COMP:17339"/>
        <dbReference type="Rhea" id="RHEA-COMP:17340"/>
        <dbReference type="ChEBI" id="CHEBI:33019"/>
        <dbReference type="ChEBI" id="CHEBI:61560"/>
        <dbReference type="ChEBI" id="CHEBI:173112"/>
        <dbReference type="EC" id="2.7.7.7"/>
    </reaction>
</comment>
<dbReference type="EMBL" id="CP018632">
    <property type="protein sequence ID" value="ASJ71062.1"/>
    <property type="molecule type" value="Genomic_DNA"/>
</dbReference>
<keyword evidence="5" id="KW-0235">DNA replication</keyword>
<dbReference type="InterPro" id="IPR027417">
    <property type="entry name" value="P-loop_NTPase"/>
</dbReference>
<dbReference type="Gene3D" id="1.10.8.60">
    <property type="match status" value="1"/>
</dbReference>
<evidence type="ECO:0000313" key="12">
    <source>
        <dbReference type="Proteomes" id="UP000250079"/>
    </source>
</evidence>
<evidence type="ECO:0000259" key="10">
    <source>
        <dbReference type="Pfam" id="PF06144"/>
    </source>
</evidence>
<dbReference type="CDD" id="cd18138">
    <property type="entry name" value="HLD_clamp_pol_III_delta"/>
    <property type="match status" value="1"/>
</dbReference>
<dbReference type="GO" id="GO:0006261">
    <property type="term" value="P:DNA-templated DNA replication"/>
    <property type="evidence" value="ECO:0007669"/>
    <property type="project" value="TreeGrafter"/>
</dbReference>
<dbReference type="PANTHER" id="PTHR34388:SF1">
    <property type="entry name" value="DNA POLYMERASE III SUBUNIT DELTA"/>
    <property type="match status" value="1"/>
</dbReference>
<accession>A0A2Z2NIA1</accession>
<gene>
    <name evidence="11" type="primary">holA</name>
    <name evidence="11" type="ORF">IMCC3135_04745</name>
</gene>
<evidence type="ECO:0000256" key="1">
    <source>
        <dbReference type="ARBA" id="ARBA00012417"/>
    </source>
</evidence>
<dbReference type="AlphaFoldDB" id="A0A2Z2NIA1"/>
<feature type="domain" description="DNA polymerase III delta N-terminal" evidence="10">
    <location>
        <begin position="20"/>
        <end position="131"/>
    </location>
</feature>
<keyword evidence="12" id="KW-1185">Reference proteome</keyword>
<dbReference type="InterPro" id="IPR010372">
    <property type="entry name" value="DNA_pol3_delta_N"/>
</dbReference>
<protein>
    <recommendedName>
        <fullName evidence="2 9">DNA polymerase III subunit delta</fullName>
        <ecNumber evidence="1 9">2.7.7.7</ecNumber>
    </recommendedName>
</protein>
<name>A0A2Z2NIA1_9GAMM</name>
<dbReference type="Proteomes" id="UP000250079">
    <property type="component" value="Chromosome"/>
</dbReference>
<dbReference type="KEGG" id="gai:IMCC3135_04745"/>
<reference evidence="11 12" key="1">
    <citation type="submission" date="2016-12" db="EMBL/GenBank/DDBJ databases">
        <authorList>
            <person name="Song W.-J."/>
            <person name="Kurnit D.M."/>
        </authorList>
    </citation>
    <scope>NUCLEOTIDE SEQUENCE [LARGE SCALE GENOMIC DNA]</scope>
    <source>
        <strain evidence="11 12">IMCC3135</strain>
    </source>
</reference>
<evidence type="ECO:0000256" key="5">
    <source>
        <dbReference type="ARBA" id="ARBA00022705"/>
    </source>
</evidence>
<dbReference type="Pfam" id="PF06144">
    <property type="entry name" value="DNA_pol3_delta"/>
    <property type="match status" value="1"/>
</dbReference>
<evidence type="ECO:0000256" key="8">
    <source>
        <dbReference type="ARBA" id="ARBA00049244"/>
    </source>
</evidence>
<dbReference type="NCBIfam" id="TIGR01128">
    <property type="entry name" value="holA"/>
    <property type="match status" value="1"/>
</dbReference>
<proteinExistence type="inferred from homology"/>
<dbReference type="GO" id="GO:0003887">
    <property type="term" value="F:DNA-directed DNA polymerase activity"/>
    <property type="evidence" value="ECO:0007669"/>
    <property type="project" value="UniProtKB-UniRule"/>
</dbReference>
<dbReference type="Gene3D" id="3.40.50.300">
    <property type="entry name" value="P-loop containing nucleotide triphosphate hydrolases"/>
    <property type="match status" value="1"/>
</dbReference>